<organism evidence="2 3">
    <name type="scientific">Paenimyroides tangerinum</name>
    <dbReference type="NCBI Taxonomy" id="2488728"/>
    <lineage>
        <taxon>Bacteria</taxon>
        <taxon>Pseudomonadati</taxon>
        <taxon>Bacteroidota</taxon>
        <taxon>Flavobacteriia</taxon>
        <taxon>Flavobacteriales</taxon>
        <taxon>Flavobacteriaceae</taxon>
        <taxon>Paenimyroides</taxon>
    </lineage>
</organism>
<name>A0A3P3W773_9FLAO</name>
<feature type="chain" id="PRO_5018202039" description="DUF4251 domain-containing protein" evidence="1">
    <location>
        <begin position="20"/>
        <end position="167"/>
    </location>
</feature>
<dbReference type="RefSeq" id="WP_125019214.1">
    <property type="nucleotide sequence ID" value="NZ_RQVQ01000019.1"/>
</dbReference>
<dbReference type="PROSITE" id="PS51257">
    <property type="entry name" value="PROKAR_LIPOPROTEIN"/>
    <property type="match status" value="1"/>
</dbReference>
<evidence type="ECO:0000256" key="1">
    <source>
        <dbReference type="SAM" id="SignalP"/>
    </source>
</evidence>
<reference evidence="2 3" key="1">
    <citation type="submission" date="2018-11" db="EMBL/GenBank/DDBJ databases">
        <title>Flavobacterium sp. nov., YIM 102701-2 draft genome.</title>
        <authorList>
            <person name="Li G."/>
            <person name="Jiang Y."/>
        </authorList>
    </citation>
    <scope>NUCLEOTIDE SEQUENCE [LARGE SCALE GENOMIC DNA]</scope>
    <source>
        <strain evidence="2 3">YIM 102701-2</strain>
    </source>
</reference>
<dbReference type="Proteomes" id="UP000275719">
    <property type="component" value="Unassembled WGS sequence"/>
</dbReference>
<sequence length="167" mass="18640">MKKLVILFTSLLLLSCSSDDNTNSTPTGSDTVTFSFNNEMFSTKNSDINLEKLHISVYPFGGSLIIFRLSNNEKAVEISIGSEFKFEEGKSYAINGRQTTNVSGRITYYAFNSATKWASTNNEIGGTITIVKLDYENKIVAATFEFDAVEENGTIYSIRNGWFDLKF</sequence>
<dbReference type="AlphaFoldDB" id="A0A3P3W773"/>
<gene>
    <name evidence="2" type="ORF">EG240_09770</name>
</gene>
<evidence type="ECO:0008006" key="4">
    <source>
        <dbReference type="Google" id="ProtNLM"/>
    </source>
</evidence>
<proteinExistence type="predicted"/>
<accession>A0A3P3W773</accession>
<keyword evidence="3" id="KW-1185">Reference proteome</keyword>
<dbReference type="OrthoDB" id="881763at2"/>
<feature type="signal peptide" evidence="1">
    <location>
        <begin position="1"/>
        <end position="19"/>
    </location>
</feature>
<protein>
    <recommendedName>
        <fullName evidence="4">DUF4251 domain-containing protein</fullName>
    </recommendedName>
</protein>
<comment type="caution">
    <text evidence="2">The sequence shown here is derived from an EMBL/GenBank/DDBJ whole genome shotgun (WGS) entry which is preliminary data.</text>
</comment>
<evidence type="ECO:0000313" key="2">
    <source>
        <dbReference type="EMBL" id="RRJ90147.1"/>
    </source>
</evidence>
<keyword evidence="1" id="KW-0732">Signal</keyword>
<dbReference type="EMBL" id="RQVQ01000019">
    <property type="protein sequence ID" value="RRJ90147.1"/>
    <property type="molecule type" value="Genomic_DNA"/>
</dbReference>
<evidence type="ECO:0000313" key="3">
    <source>
        <dbReference type="Proteomes" id="UP000275719"/>
    </source>
</evidence>